<proteinExistence type="predicted"/>
<dbReference type="EnsemblBacteria" id="AAS94737">
    <property type="protein sequence ID" value="AAS94737"/>
    <property type="gene ID" value="DVU_0254"/>
</dbReference>
<evidence type="ECO:0000313" key="1">
    <source>
        <dbReference type="EMBL" id="AAS94737.1"/>
    </source>
</evidence>
<dbReference type="PaxDb" id="882-DVU_0254"/>
<accession>Q72FG0</accession>
<keyword evidence="2" id="KW-1185">Reference proteome</keyword>
<dbReference type="AlphaFoldDB" id="Q72FG0"/>
<gene>
    <name evidence="1" type="ordered locus">DVU_0254</name>
</gene>
<dbReference type="EMBL" id="AE017285">
    <property type="protein sequence ID" value="AAS94737.1"/>
    <property type="molecule type" value="Genomic_DNA"/>
</dbReference>
<dbReference type="KEGG" id="dvu:DVU_0254"/>
<evidence type="ECO:0000313" key="2">
    <source>
        <dbReference type="Proteomes" id="UP000002194"/>
    </source>
</evidence>
<sequence length="48" mass="5549">MKAPDAVWYGMEFDACGDTTMTVRNTPCAPIARCQRRGLHRRRRLPSR</sequence>
<organism evidence="1 2">
    <name type="scientific">Nitratidesulfovibrio vulgaris (strain ATCC 29579 / DSM 644 / CCUG 34227 / NCIMB 8303 / VKM B-1760 / Hildenborough)</name>
    <name type="common">Desulfovibrio vulgaris</name>
    <dbReference type="NCBI Taxonomy" id="882"/>
    <lineage>
        <taxon>Bacteria</taxon>
        <taxon>Pseudomonadati</taxon>
        <taxon>Thermodesulfobacteriota</taxon>
        <taxon>Desulfovibrionia</taxon>
        <taxon>Desulfovibrionales</taxon>
        <taxon>Desulfovibrionaceae</taxon>
        <taxon>Nitratidesulfovibrio</taxon>
    </lineage>
</organism>
<protein>
    <submittedName>
        <fullName evidence="1">Uncharacterized protein</fullName>
    </submittedName>
</protein>
<dbReference type="Proteomes" id="UP000002194">
    <property type="component" value="Chromosome"/>
</dbReference>
<name>Q72FG0_NITV2</name>
<reference evidence="1 2" key="1">
    <citation type="journal article" date="2004" name="Nat. Biotechnol.">
        <title>The genome sequence of the anaerobic, sulfate-reducing bacterium Desulfovibrio vulgaris Hildenborough.</title>
        <authorList>
            <person name="Heidelberg J.F."/>
            <person name="Seshadri R."/>
            <person name="Haveman S.A."/>
            <person name="Hemme C.L."/>
            <person name="Paulsen I.T."/>
            <person name="Kolonay J.F."/>
            <person name="Eisen J.A."/>
            <person name="Ward N."/>
            <person name="Methe B."/>
            <person name="Brinkac L.M."/>
            <person name="Daugherty S.C."/>
            <person name="Deboy R.T."/>
            <person name="Dodson R.J."/>
            <person name="Durkin A.S."/>
            <person name="Madupu R."/>
            <person name="Nelson W.C."/>
            <person name="Sullivan S.A."/>
            <person name="Fouts D."/>
            <person name="Haft D.H."/>
            <person name="Selengut J."/>
            <person name="Peterson J.D."/>
            <person name="Davidsen T.M."/>
            <person name="Zafar N."/>
            <person name="Zhou L."/>
            <person name="Radune D."/>
            <person name="Dimitrov G."/>
            <person name="Hance M."/>
            <person name="Tran K."/>
            <person name="Khouri H."/>
            <person name="Gill J."/>
            <person name="Utterback T.R."/>
            <person name="Feldblyum T.V."/>
            <person name="Wall J.D."/>
            <person name="Voordouw G."/>
            <person name="Fraser C.M."/>
        </authorList>
    </citation>
    <scope>NUCLEOTIDE SEQUENCE [LARGE SCALE GENOMIC DNA]</scope>
    <source>
        <strain evidence="2">ATCC 29579 / DSM 644 / NCIMB 8303 / VKM B-1760 / Hildenborough</strain>
    </source>
</reference>
<dbReference type="HOGENOM" id="CLU_3152118_0_0_7"/>